<dbReference type="InterPro" id="IPR036047">
    <property type="entry name" value="F-box-like_dom_sf"/>
</dbReference>
<evidence type="ECO:0000256" key="2">
    <source>
        <dbReference type="ARBA" id="ARBA00007907"/>
    </source>
</evidence>
<proteinExistence type="inferred from homology"/>
<dbReference type="PROSITE" id="PS50181">
    <property type="entry name" value="FBOX"/>
    <property type="match status" value="1"/>
</dbReference>
<evidence type="ECO:0000313" key="10">
    <source>
        <dbReference type="Proteomes" id="UP001161247"/>
    </source>
</evidence>
<keyword evidence="5" id="KW-0012">Acyltransferase</keyword>
<dbReference type="SUPFAM" id="SSF117281">
    <property type="entry name" value="Kelch motif"/>
    <property type="match status" value="1"/>
</dbReference>
<dbReference type="InterPro" id="IPR001810">
    <property type="entry name" value="F-box_dom"/>
</dbReference>
<dbReference type="CDD" id="cd22152">
    <property type="entry name" value="F-box_AtAFR-like"/>
    <property type="match status" value="1"/>
</dbReference>
<dbReference type="InterPro" id="IPR006652">
    <property type="entry name" value="Kelch_1"/>
</dbReference>
<dbReference type="EC" id="2.3.1.181" evidence="3"/>
<dbReference type="InterPro" id="IPR045864">
    <property type="entry name" value="aa-tRNA-synth_II/BPL/LPL"/>
</dbReference>
<dbReference type="PROSITE" id="PS01313">
    <property type="entry name" value="LIPB"/>
    <property type="match status" value="1"/>
</dbReference>
<dbReference type="AlphaFoldDB" id="A0AAV1DN11"/>
<dbReference type="SMART" id="SM00612">
    <property type="entry name" value="Kelch"/>
    <property type="match status" value="2"/>
</dbReference>
<evidence type="ECO:0000259" key="8">
    <source>
        <dbReference type="PROSITE" id="PS51733"/>
    </source>
</evidence>
<organism evidence="9 10">
    <name type="scientific">Oldenlandia corymbosa var. corymbosa</name>
    <dbReference type="NCBI Taxonomy" id="529605"/>
    <lineage>
        <taxon>Eukaryota</taxon>
        <taxon>Viridiplantae</taxon>
        <taxon>Streptophyta</taxon>
        <taxon>Embryophyta</taxon>
        <taxon>Tracheophyta</taxon>
        <taxon>Spermatophyta</taxon>
        <taxon>Magnoliopsida</taxon>
        <taxon>eudicotyledons</taxon>
        <taxon>Gunneridae</taxon>
        <taxon>Pentapetalae</taxon>
        <taxon>asterids</taxon>
        <taxon>lamiids</taxon>
        <taxon>Gentianales</taxon>
        <taxon>Rubiaceae</taxon>
        <taxon>Rubioideae</taxon>
        <taxon>Spermacoceae</taxon>
        <taxon>Hedyotis-Oldenlandia complex</taxon>
        <taxon>Oldenlandia</taxon>
    </lineage>
</organism>
<dbReference type="InterPro" id="IPR004143">
    <property type="entry name" value="BPL_LPL_catalytic"/>
</dbReference>
<dbReference type="PROSITE" id="PS51733">
    <property type="entry name" value="BPL_LPL_CATALYTIC"/>
    <property type="match status" value="1"/>
</dbReference>
<evidence type="ECO:0000256" key="6">
    <source>
        <dbReference type="SAM" id="MobiDB-lite"/>
    </source>
</evidence>
<dbReference type="InterPro" id="IPR000544">
    <property type="entry name" value="Octanoyltransferase"/>
</dbReference>
<evidence type="ECO:0000256" key="4">
    <source>
        <dbReference type="ARBA" id="ARBA00022679"/>
    </source>
</evidence>
<dbReference type="Proteomes" id="UP001161247">
    <property type="component" value="Chromosome 6"/>
</dbReference>
<dbReference type="Pfam" id="PF25210">
    <property type="entry name" value="Kelch_FKB95"/>
    <property type="match status" value="1"/>
</dbReference>
<dbReference type="PANTHER" id="PTHR10993:SF7">
    <property type="entry name" value="LIPOYLTRANSFERASE 2, MITOCHONDRIAL-RELATED"/>
    <property type="match status" value="1"/>
</dbReference>
<feature type="compositionally biased region" description="Pro residues" evidence="6">
    <location>
        <begin position="317"/>
        <end position="328"/>
    </location>
</feature>
<evidence type="ECO:0000256" key="1">
    <source>
        <dbReference type="ARBA" id="ARBA00004821"/>
    </source>
</evidence>
<dbReference type="GO" id="GO:0033819">
    <property type="term" value="F:lipoyl(octanoyl) transferase activity"/>
    <property type="evidence" value="ECO:0007669"/>
    <property type="project" value="UniProtKB-EC"/>
</dbReference>
<dbReference type="InterPro" id="IPR015915">
    <property type="entry name" value="Kelch-typ_b-propeller"/>
</dbReference>
<dbReference type="InterPro" id="IPR020605">
    <property type="entry name" value="Octanoyltransferase_CS"/>
</dbReference>
<feature type="domain" description="F-box" evidence="7">
    <location>
        <begin position="337"/>
        <end position="383"/>
    </location>
</feature>
<dbReference type="Pfam" id="PF21948">
    <property type="entry name" value="LplA-B_cat"/>
    <property type="match status" value="1"/>
</dbReference>
<dbReference type="SUPFAM" id="SSF55681">
    <property type="entry name" value="Class II aaRS and biotin synthetases"/>
    <property type="match status" value="1"/>
</dbReference>
<evidence type="ECO:0000256" key="3">
    <source>
        <dbReference type="ARBA" id="ARBA00012334"/>
    </source>
</evidence>
<dbReference type="Gene3D" id="3.30.930.10">
    <property type="entry name" value="Bira Bifunctional Protein, Domain 2"/>
    <property type="match status" value="1"/>
</dbReference>
<dbReference type="Gene3D" id="2.120.10.80">
    <property type="entry name" value="Kelch-type beta propeller"/>
    <property type="match status" value="1"/>
</dbReference>
<dbReference type="GO" id="GO:0009249">
    <property type="term" value="P:protein lipoylation"/>
    <property type="evidence" value="ECO:0007669"/>
    <property type="project" value="InterPro"/>
</dbReference>
<evidence type="ECO:0000256" key="5">
    <source>
        <dbReference type="ARBA" id="ARBA00023315"/>
    </source>
</evidence>
<evidence type="ECO:0000313" key="9">
    <source>
        <dbReference type="EMBL" id="CAI9109221.1"/>
    </source>
</evidence>
<feature type="domain" description="BPL/LPL catalytic" evidence="8">
    <location>
        <begin position="84"/>
        <end position="281"/>
    </location>
</feature>
<dbReference type="EMBL" id="OX459123">
    <property type="protein sequence ID" value="CAI9109221.1"/>
    <property type="molecule type" value="Genomic_DNA"/>
</dbReference>
<dbReference type="InterPro" id="IPR057499">
    <property type="entry name" value="Kelch_FKB95"/>
</dbReference>
<keyword evidence="4" id="KW-0808">Transferase</keyword>
<dbReference type="HAMAP" id="MF_00013">
    <property type="entry name" value="LipB"/>
    <property type="match status" value="1"/>
</dbReference>
<protein>
    <recommendedName>
        <fullName evidence="3">lipoyl(octanoyl) transferase</fullName>
        <ecNumber evidence="3">2.3.1.181</ecNumber>
    </recommendedName>
</protein>
<evidence type="ECO:0000259" key="7">
    <source>
        <dbReference type="PROSITE" id="PS50181"/>
    </source>
</evidence>
<comment type="similarity">
    <text evidence="2">Belongs to the LipB family.</text>
</comment>
<dbReference type="SUPFAM" id="SSF81383">
    <property type="entry name" value="F-box domain"/>
    <property type="match status" value="1"/>
</dbReference>
<dbReference type="SMART" id="SM00256">
    <property type="entry name" value="FBOX"/>
    <property type="match status" value="1"/>
</dbReference>
<dbReference type="NCBIfam" id="NF010925">
    <property type="entry name" value="PRK14345.1"/>
    <property type="match status" value="1"/>
</dbReference>
<reference evidence="9" key="1">
    <citation type="submission" date="2023-03" db="EMBL/GenBank/DDBJ databases">
        <authorList>
            <person name="Julca I."/>
        </authorList>
    </citation>
    <scope>NUCLEOTIDE SEQUENCE</scope>
</reference>
<dbReference type="PANTHER" id="PTHR10993">
    <property type="entry name" value="OCTANOYLTRANSFERASE"/>
    <property type="match status" value="1"/>
</dbReference>
<keyword evidence="10" id="KW-1185">Reference proteome</keyword>
<name>A0AAV1DN11_OLDCO</name>
<feature type="region of interest" description="Disordered" evidence="6">
    <location>
        <begin position="311"/>
        <end position="335"/>
    </location>
</feature>
<dbReference type="Pfam" id="PF00646">
    <property type="entry name" value="F-box"/>
    <property type="match status" value="1"/>
</dbReference>
<comment type="pathway">
    <text evidence="1">Protein modification; protein lipoylation via endogenous pathway; protein N(6)-(lipoyl)lysine from octanoyl-[acyl-carrier-protein]: step 1/2.</text>
</comment>
<gene>
    <name evidence="9" type="ORF">OLC1_LOCUS17161</name>
</gene>
<dbReference type="NCBIfam" id="TIGR00214">
    <property type="entry name" value="lipB"/>
    <property type="match status" value="1"/>
</dbReference>
<dbReference type="CDD" id="cd16444">
    <property type="entry name" value="LipB"/>
    <property type="match status" value="1"/>
</dbReference>
<accession>A0AAV1DN11</accession>
<sequence length="683" mass="75542">MAANMILLANVLPSSFWRSPHCCSSSKGRQTVRVPVLNLAAAMAPVKRSCEFYDMHHEIVPYAEAWSWQKDIVKQKKALNDKGEDTLDTLIILQHRPVYTLGTGSSEGYLNFDLEDAPFDVYRTERGGEVTFHGPGQLVMYPIINLRYHRMDLHWYLRALEEVAIRVLRSTFAIKASRVEGLTGVWFGDQKLAAIGIKVSQWIAYHGLALNVTTDLTGFHQIVPCGIQDRQVGSIKGLLQEFASSNIFEDGHPYHSNDNELIDLTSKSLVQEFCEVFQVDLHQKPIPVGQFPPYTEALLLPTSLQMTSVTTSCDLLPPTPPSPSPSPSPASTADSEAQLIPNLPDDVSLNCLARIPRPDYLKLSLVSKSWHSAMSSSALFATRSLLQTTQTSLYLNLRIGSNFHWYTLLPKPNAQQKPFVIPLPPAPSRTVGPAFAVIGPKIYVIGGSVNEVPLNSVWVYDCRFNRWEAGPRMRVGREFAAAGVVGGRIFVVGGCVVDNLSRSVNWAEAFDPVTGEWTPVPSPIEVREKWMHASAVIGERIYAMADRGGVVYDVGEGKWGSVCKRLDLGWRGRAAVVGGILFCYDYLGKIRGYDMEEDRWKELKGVGKGLPKFLCGATMVNFDGRLCVIWEGKGSGKEVEIMCADIEVWKDGDGELSGRILWSDAILRVPNGAAIVHCMAADF</sequence>